<dbReference type="Proteomes" id="UP001054837">
    <property type="component" value="Unassembled WGS sequence"/>
</dbReference>
<comment type="caution">
    <text evidence="1">The sequence shown here is derived from an EMBL/GenBank/DDBJ whole genome shotgun (WGS) entry which is preliminary data.</text>
</comment>
<keyword evidence="2" id="KW-1185">Reference proteome</keyword>
<evidence type="ECO:0000313" key="1">
    <source>
        <dbReference type="EMBL" id="GIY12480.1"/>
    </source>
</evidence>
<name>A0AAV4QSM0_9ARAC</name>
<organism evidence="1 2">
    <name type="scientific">Caerostris darwini</name>
    <dbReference type="NCBI Taxonomy" id="1538125"/>
    <lineage>
        <taxon>Eukaryota</taxon>
        <taxon>Metazoa</taxon>
        <taxon>Ecdysozoa</taxon>
        <taxon>Arthropoda</taxon>
        <taxon>Chelicerata</taxon>
        <taxon>Arachnida</taxon>
        <taxon>Araneae</taxon>
        <taxon>Araneomorphae</taxon>
        <taxon>Entelegynae</taxon>
        <taxon>Araneoidea</taxon>
        <taxon>Araneidae</taxon>
        <taxon>Caerostris</taxon>
    </lineage>
</organism>
<accession>A0AAV4QSM0</accession>
<gene>
    <name evidence="1" type="ORF">CDAR_528041</name>
</gene>
<reference evidence="1 2" key="1">
    <citation type="submission" date="2021-06" db="EMBL/GenBank/DDBJ databases">
        <title>Caerostris darwini draft genome.</title>
        <authorList>
            <person name="Kono N."/>
            <person name="Arakawa K."/>
        </authorList>
    </citation>
    <scope>NUCLEOTIDE SEQUENCE [LARGE SCALE GENOMIC DNA]</scope>
</reference>
<protein>
    <submittedName>
        <fullName evidence="1">Uncharacterized protein</fullName>
    </submittedName>
</protein>
<sequence length="113" mass="12305">MKKPMLHSKGLPVVASQLNALYALKHGSTEENSVLAKILLHHIAKTGQCRSDVFKRSGNNGFRLKTPLPCNAVGEIKFSILDASWGECTAPNMQNDKMADLSHSLCFSGLILI</sequence>
<evidence type="ECO:0000313" key="2">
    <source>
        <dbReference type="Proteomes" id="UP001054837"/>
    </source>
</evidence>
<dbReference type="EMBL" id="BPLQ01005055">
    <property type="protein sequence ID" value="GIY12480.1"/>
    <property type="molecule type" value="Genomic_DNA"/>
</dbReference>
<proteinExistence type="predicted"/>
<dbReference type="AlphaFoldDB" id="A0AAV4QSM0"/>